<gene>
    <name evidence="2" type="ORF">B4135_3197</name>
</gene>
<proteinExistence type="predicted"/>
<protein>
    <submittedName>
        <fullName evidence="2">Uncharacterized protein</fullName>
    </submittedName>
</protein>
<reference evidence="2 3" key="1">
    <citation type="submission" date="2016-01" db="EMBL/GenBank/DDBJ databases">
        <title>Draft Genome Sequences of Seven Thermophilic Sporeformers Isolated from Foods.</title>
        <authorList>
            <person name="Berendsen E.M."/>
            <person name="Wells-Bennik M.H."/>
            <person name="Krawcyk A.O."/>
            <person name="De Jong A."/>
            <person name="Holsappel S."/>
            <person name="Eijlander R.T."/>
            <person name="Kuipers O.P."/>
        </authorList>
    </citation>
    <scope>NUCLEOTIDE SEQUENCE [LARGE SCALE GENOMIC DNA]</scope>
    <source>
        <strain evidence="2 3">B4135</strain>
    </source>
</reference>
<comment type="caution">
    <text evidence="2">The sequence shown here is derived from an EMBL/GenBank/DDBJ whole genome shotgun (WGS) entry which is preliminary data.</text>
</comment>
<evidence type="ECO:0000313" key="2">
    <source>
        <dbReference type="EMBL" id="KYD11645.1"/>
    </source>
</evidence>
<dbReference type="EMBL" id="LQYT01000108">
    <property type="protein sequence ID" value="KYD11645.1"/>
    <property type="molecule type" value="Genomic_DNA"/>
</dbReference>
<dbReference type="AlphaFoldDB" id="A0A150LHC4"/>
<evidence type="ECO:0000313" key="3">
    <source>
        <dbReference type="Proteomes" id="UP000075683"/>
    </source>
</evidence>
<evidence type="ECO:0000256" key="1">
    <source>
        <dbReference type="SAM" id="MobiDB-lite"/>
    </source>
</evidence>
<feature type="region of interest" description="Disordered" evidence="1">
    <location>
        <begin position="1"/>
        <end position="58"/>
    </location>
</feature>
<accession>A0A150LHC4</accession>
<dbReference type="Proteomes" id="UP000075683">
    <property type="component" value="Unassembled WGS sequence"/>
</dbReference>
<name>A0A150LHC4_9BACI</name>
<organism evidence="2 3">
    <name type="scientific">Caldibacillus debilis</name>
    <dbReference type="NCBI Taxonomy" id="301148"/>
    <lineage>
        <taxon>Bacteria</taxon>
        <taxon>Bacillati</taxon>
        <taxon>Bacillota</taxon>
        <taxon>Bacilli</taxon>
        <taxon>Bacillales</taxon>
        <taxon>Bacillaceae</taxon>
        <taxon>Caldibacillus</taxon>
    </lineage>
</organism>
<sequence>MAAGLLTPPGISLGKGDRRNTGRKNRRPGRSGLNFLENFSSALPVSPGGRPFPRHPVP</sequence>